<keyword evidence="1" id="KW-1133">Transmembrane helix</keyword>
<evidence type="ECO:0000256" key="1">
    <source>
        <dbReference type="SAM" id="Phobius"/>
    </source>
</evidence>
<dbReference type="KEGG" id="sman:C12CBH8_20970"/>
<dbReference type="InterPro" id="IPR017259">
    <property type="entry name" value="UCP037672"/>
</dbReference>
<dbReference type="Proteomes" id="UP000593890">
    <property type="component" value="Chromosome"/>
</dbReference>
<evidence type="ECO:0000313" key="3">
    <source>
        <dbReference type="Proteomes" id="UP000593890"/>
    </source>
</evidence>
<keyword evidence="1" id="KW-0472">Membrane</keyword>
<dbReference type="Pfam" id="PF12650">
    <property type="entry name" value="DUF3784"/>
    <property type="match status" value="1"/>
</dbReference>
<feature type="transmembrane region" description="Helical" evidence="1">
    <location>
        <begin position="71"/>
        <end position="91"/>
    </location>
</feature>
<dbReference type="EMBL" id="AP023321">
    <property type="protein sequence ID" value="BCI61458.1"/>
    <property type="molecule type" value="Genomic_DNA"/>
</dbReference>
<evidence type="ECO:0008006" key="4">
    <source>
        <dbReference type="Google" id="ProtNLM"/>
    </source>
</evidence>
<proteinExistence type="predicted"/>
<reference evidence="3" key="1">
    <citation type="submission" date="2020-07" db="EMBL/GenBank/DDBJ databases">
        <title>Complete genome sequencing of Clostridia bacterium strain 12CBH8.</title>
        <authorList>
            <person name="Sakamoto M."/>
            <person name="Murakami T."/>
            <person name="Mori H."/>
        </authorList>
    </citation>
    <scope>NUCLEOTIDE SEQUENCE [LARGE SCALE GENOMIC DNA]</scope>
    <source>
        <strain evidence="3">12CBH8</strain>
    </source>
</reference>
<dbReference type="AlphaFoldDB" id="A0A7I8D3R5"/>
<protein>
    <recommendedName>
        <fullName evidence="4">DUF3784 domain-containing protein</fullName>
    </recommendedName>
</protein>
<keyword evidence="1" id="KW-0812">Transmembrane</keyword>
<accession>A0A7I8D3R5</accession>
<organism evidence="2 3">
    <name type="scientific">Solibaculum mannosilyticum</name>
    <dbReference type="NCBI Taxonomy" id="2780922"/>
    <lineage>
        <taxon>Bacteria</taxon>
        <taxon>Bacillati</taxon>
        <taxon>Bacillota</taxon>
        <taxon>Clostridia</taxon>
        <taxon>Eubacteriales</taxon>
        <taxon>Oscillospiraceae</taxon>
        <taxon>Solibaculum</taxon>
    </lineage>
</organism>
<dbReference type="RefSeq" id="WP_090264912.1">
    <property type="nucleotide sequence ID" value="NZ_AP023321.1"/>
</dbReference>
<sequence>MAWMLLVIFLLLTLLFLTGRGSPLLIGFNSLPKEEQAQYRIKSICHDFGAFVLLPLDAVWLLCYFFLKQDIWIALMVLAYVIYLVVCAVLFEKRGGLKFYRRDVSRRVHPKRAGQR</sequence>
<gene>
    <name evidence="2" type="ORF">C12CBH8_20970</name>
</gene>
<evidence type="ECO:0000313" key="2">
    <source>
        <dbReference type="EMBL" id="BCI61458.1"/>
    </source>
</evidence>
<name>A0A7I8D3R5_9FIRM</name>
<keyword evidence="3" id="KW-1185">Reference proteome</keyword>